<dbReference type="Gene3D" id="1.20.120.610">
    <property type="entry name" value="lithium bound rotor ring of v- atpase"/>
    <property type="match status" value="1"/>
</dbReference>
<proteinExistence type="inferred from homology"/>
<keyword evidence="6 12" id="KW-0375">Hydrogen ion transport</keyword>
<dbReference type="GO" id="GO:0008289">
    <property type="term" value="F:lipid binding"/>
    <property type="evidence" value="ECO:0007669"/>
    <property type="project" value="UniProtKB-KW"/>
</dbReference>
<dbReference type="Pfam" id="PF00137">
    <property type="entry name" value="ATP-synt_C"/>
    <property type="match status" value="1"/>
</dbReference>
<evidence type="ECO:0000256" key="8">
    <source>
        <dbReference type="ARBA" id="ARBA00023065"/>
    </source>
</evidence>
<evidence type="ECO:0000256" key="12">
    <source>
        <dbReference type="HAMAP-Rule" id="MF_01396"/>
    </source>
</evidence>
<dbReference type="InterPro" id="IPR005953">
    <property type="entry name" value="ATP_synth_csu_bac/chlpt"/>
</dbReference>
<dbReference type="GO" id="GO:0016787">
    <property type="term" value="F:hydrolase activity"/>
    <property type="evidence" value="ECO:0007669"/>
    <property type="project" value="UniProtKB-KW"/>
</dbReference>
<keyword evidence="12" id="KW-1003">Cell membrane</keyword>
<dbReference type="PROSITE" id="PS00605">
    <property type="entry name" value="ATPASE_C"/>
    <property type="match status" value="1"/>
</dbReference>
<evidence type="ECO:0000256" key="10">
    <source>
        <dbReference type="ARBA" id="ARBA00023136"/>
    </source>
</evidence>
<evidence type="ECO:0000256" key="6">
    <source>
        <dbReference type="ARBA" id="ARBA00022781"/>
    </source>
</evidence>
<comment type="subcellular location">
    <subcellularLocation>
        <location evidence="12">Cell membrane</location>
        <topology evidence="12">Multi-pass membrane protein</topology>
    </subcellularLocation>
    <subcellularLocation>
        <location evidence="1">Membrane</location>
        <topology evidence="1">Multi-pass membrane protein</topology>
    </subcellularLocation>
</comment>
<organism evidence="14 15">
    <name type="scientific">Mycoplasmopsis gallinacea</name>
    <dbReference type="NCBI Taxonomy" id="29556"/>
    <lineage>
        <taxon>Bacteria</taxon>
        <taxon>Bacillati</taxon>
        <taxon>Mycoplasmatota</taxon>
        <taxon>Mycoplasmoidales</taxon>
        <taxon>Metamycoplasmataceae</taxon>
        <taxon>Mycoplasmopsis</taxon>
    </lineage>
</organism>
<keyword evidence="10 12" id="KW-0472">Membrane</keyword>
<dbReference type="InterPro" id="IPR035921">
    <property type="entry name" value="F/V-ATP_Csub_sf"/>
</dbReference>
<dbReference type="SUPFAM" id="SSF81333">
    <property type="entry name" value="F1F0 ATP synthase subunit C"/>
    <property type="match status" value="1"/>
</dbReference>
<dbReference type="GO" id="GO:0005886">
    <property type="term" value="C:plasma membrane"/>
    <property type="evidence" value="ECO:0007669"/>
    <property type="project" value="UniProtKB-SubCell"/>
</dbReference>
<comment type="function">
    <text evidence="12">Key component of the F(0) channel; it plays a direct role in translocation across the membrane. A homomeric c-ring of between 10-14 subunits forms the central stalk rotor element with the F(1) delta and epsilon subunits.</text>
</comment>
<dbReference type="InterPro" id="IPR000454">
    <property type="entry name" value="ATP_synth_F0_csu"/>
</dbReference>
<dbReference type="GO" id="GO:0046933">
    <property type="term" value="F:proton-transporting ATP synthase activity, rotational mechanism"/>
    <property type="evidence" value="ECO:0007669"/>
    <property type="project" value="UniProtKB-UniRule"/>
</dbReference>
<dbReference type="EMBL" id="LR214950">
    <property type="protein sequence ID" value="VEU58459.1"/>
    <property type="molecule type" value="Genomic_DNA"/>
</dbReference>
<comment type="function">
    <text evidence="12">F(1)F(0) ATP synthase produces ATP from ADP in the presence of a proton or sodium gradient. F-type ATPases consist of two structural domains, F(1) containing the extramembraneous catalytic core and F(0) containing the membrane proton channel, linked together by a central stalk and a peripheral stalk. During catalysis, ATP synthesis in the catalytic domain of F(1) is coupled via a rotary mechanism of the central stalk subunits to proton translocation.</text>
</comment>
<dbReference type="GO" id="GO:0045259">
    <property type="term" value="C:proton-transporting ATP synthase complex"/>
    <property type="evidence" value="ECO:0007669"/>
    <property type="project" value="UniProtKB-KW"/>
</dbReference>
<evidence type="ECO:0000256" key="5">
    <source>
        <dbReference type="ARBA" id="ARBA00022692"/>
    </source>
</evidence>
<evidence type="ECO:0000256" key="3">
    <source>
        <dbReference type="ARBA" id="ARBA00022448"/>
    </source>
</evidence>
<dbReference type="HAMAP" id="MF_01396">
    <property type="entry name" value="ATP_synth_c_bact"/>
    <property type="match status" value="1"/>
</dbReference>
<keyword evidence="15" id="KW-1185">Reference proteome</keyword>
<keyword evidence="11 12" id="KW-0066">ATP synthesis</keyword>
<dbReference type="CDD" id="cd18184">
    <property type="entry name" value="ATP-synt_Fo_c_NaATPase"/>
    <property type="match status" value="1"/>
</dbReference>
<dbReference type="GO" id="GO:0033177">
    <property type="term" value="C:proton-transporting two-sector ATPase complex, proton-transporting domain"/>
    <property type="evidence" value="ECO:0007669"/>
    <property type="project" value="InterPro"/>
</dbReference>
<comment type="similarity">
    <text evidence="2 12">Belongs to the ATPase C chain family.</text>
</comment>
<keyword evidence="3 12" id="KW-0813">Transport</keyword>
<sequence length="101" mass="10190">MIETVTKLFEDTPNAVQQAATNSDSSLKVGLVAIGAGLAAIGCLGTGIGQGFAAGKAAEAVGRNPEAVSKIRTMLILGDGIAETAAIYAFVIAILILFVLK</sequence>
<evidence type="ECO:0000256" key="11">
    <source>
        <dbReference type="ARBA" id="ARBA00023310"/>
    </source>
</evidence>
<keyword evidence="14" id="KW-0378">Hydrolase</keyword>
<keyword evidence="9 12" id="KW-0446">Lipid-binding</keyword>
<keyword evidence="8 12" id="KW-0406">Ion transport</keyword>
<evidence type="ECO:0000256" key="1">
    <source>
        <dbReference type="ARBA" id="ARBA00004141"/>
    </source>
</evidence>
<dbReference type="PRINTS" id="PR00124">
    <property type="entry name" value="ATPASEC"/>
</dbReference>
<protein>
    <recommendedName>
        <fullName evidence="12">ATP synthase subunit c</fullName>
    </recommendedName>
    <alternativeName>
        <fullName evidence="12">ATP synthase F(0) sector subunit c</fullName>
    </alternativeName>
    <alternativeName>
        <fullName evidence="12">F-type ATPase subunit c</fullName>
        <shortName evidence="12">F-ATPase subunit c</shortName>
    </alternativeName>
    <alternativeName>
        <fullName evidence="12">Lipid-binding protein</fullName>
    </alternativeName>
</protein>
<feature type="site" description="Reversibly protonated during proton transport" evidence="12">
    <location>
        <position position="83"/>
    </location>
</feature>
<dbReference type="PANTHER" id="PTHR10031">
    <property type="entry name" value="ATP SYNTHASE LIPID-BINDING PROTEIN, MITOCHONDRIAL"/>
    <property type="match status" value="1"/>
</dbReference>
<feature type="domain" description="V-ATPase proteolipid subunit C-like" evidence="13">
    <location>
        <begin position="34"/>
        <end position="96"/>
    </location>
</feature>
<evidence type="ECO:0000256" key="7">
    <source>
        <dbReference type="ARBA" id="ARBA00022989"/>
    </source>
</evidence>
<evidence type="ECO:0000313" key="15">
    <source>
        <dbReference type="Proteomes" id="UP000290568"/>
    </source>
</evidence>
<keyword evidence="7 12" id="KW-1133">Transmembrane helix</keyword>
<dbReference type="NCBIfam" id="TIGR01260">
    <property type="entry name" value="ATP_synt_c"/>
    <property type="match status" value="1"/>
</dbReference>
<evidence type="ECO:0000256" key="4">
    <source>
        <dbReference type="ARBA" id="ARBA00022547"/>
    </source>
</evidence>
<feature type="transmembrane region" description="Helical" evidence="12">
    <location>
        <begin position="31"/>
        <end position="53"/>
    </location>
</feature>
<keyword evidence="5 12" id="KW-0812">Transmembrane</keyword>
<keyword evidence="4 12" id="KW-0138">CF(0)</keyword>
<evidence type="ECO:0000256" key="9">
    <source>
        <dbReference type="ARBA" id="ARBA00023121"/>
    </source>
</evidence>
<dbReference type="PANTHER" id="PTHR10031:SF0">
    <property type="entry name" value="ATPASE PROTEIN 9"/>
    <property type="match status" value="1"/>
</dbReference>
<feature type="transmembrane region" description="Helical" evidence="12">
    <location>
        <begin position="74"/>
        <end position="100"/>
    </location>
</feature>
<dbReference type="RefSeq" id="WP_187468995.1">
    <property type="nucleotide sequence ID" value="NZ_LR214950.1"/>
</dbReference>
<accession>A0A449A2J0</accession>
<dbReference type="InterPro" id="IPR002379">
    <property type="entry name" value="ATPase_proteolipid_c-like_dom"/>
</dbReference>
<evidence type="ECO:0000313" key="14">
    <source>
        <dbReference type="EMBL" id="VEU58459.1"/>
    </source>
</evidence>
<dbReference type="Proteomes" id="UP000290568">
    <property type="component" value="Chromosome"/>
</dbReference>
<evidence type="ECO:0000259" key="13">
    <source>
        <dbReference type="Pfam" id="PF00137"/>
    </source>
</evidence>
<gene>
    <name evidence="12 14" type="primary">atpE</name>
    <name evidence="14" type="ORF">NCTC10183_00210</name>
</gene>
<reference evidence="14 15" key="1">
    <citation type="submission" date="2019-01" db="EMBL/GenBank/DDBJ databases">
        <authorList>
            <consortium name="Pathogen Informatics"/>
        </authorList>
    </citation>
    <scope>NUCLEOTIDE SEQUENCE [LARGE SCALE GENOMIC DNA]</scope>
    <source>
        <strain evidence="14 15">NCTC10183</strain>
    </source>
</reference>
<name>A0A449A2J0_9BACT</name>
<dbReference type="InterPro" id="IPR020537">
    <property type="entry name" value="ATP_synth_F0_csu_DDCD_BS"/>
</dbReference>
<evidence type="ECO:0000256" key="2">
    <source>
        <dbReference type="ARBA" id="ARBA00006704"/>
    </source>
</evidence>
<dbReference type="AlphaFoldDB" id="A0A449A2J0"/>